<dbReference type="PROSITE" id="PS50072">
    <property type="entry name" value="CSA_PPIASE_2"/>
    <property type="match status" value="1"/>
</dbReference>
<dbReference type="InterPro" id="IPR002130">
    <property type="entry name" value="Cyclophilin-type_PPIase_dom"/>
</dbReference>
<keyword evidence="7" id="KW-1185">Reference proteome</keyword>
<protein>
    <recommendedName>
        <fullName evidence="1">peptidylprolyl isomerase</fullName>
        <ecNumber evidence="1">5.2.1.8</ecNumber>
    </recommendedName>
</protein>
<keyword evidence="3 6" id="KW-0413">Isomerase</keyword>
<proteinExistence type="predicted"/>
<feature type="chain" id="PRO_5045857843" description="peptidylprolyl isomerase" evidence="4">
    <location>
        <begin position="23"/>
        <end position="215"/>
    </location>
</feature>
<name>A0ABY4ZZB8_9CAUL</name>
<dbReference type="PANTHER" id="PTHR43246">
    <property type="entry name" value="PEPTIDYL-PROLYL CIS-TRANS ISOMERASE CYP38, CHLOROPLASTIC"/>
    <property type="match status" value="1"/>
</dbReference>
<organism evidence="6 7">
    <name type="scientific">Caulobacter segnis</name>
    <dbReference type="NCBI Taxonomy" id="88688"/>
    <lineage>
        <taxon>Bacteria</taxon>
        <taxon>Pseudomonadati</taxon>
        <taxon>Pseudomonadota</taxon>
        <taxon>Alphaproteobacteria</taxon>
        <taxon>Caulobacterales</taxon>
        <taxon>Caulobacteraceae</taxon>
        <taxon>Caulobacter</taxon>
    </lineage>
</organism>
<feature type="signal peptide" evidence="4">
    <location>
        <begin position="1"/>
        <end position="22"/>
    </location>
</feature>
<feature type="domain" description="PPIase cyclophilin-type" evidence="5">
    <location>
        <begin position="44"/>
        <end position="196"/>
    </location>
</feature>
<dbReference type="EC" id="5.2.1.8" evidence="1"/>
<dbReference type="InterPro" id="IPR029000">
    <property type="entry name" value="Cyclophilin-like_dom_sf"/>
</dbReference>
<dbReference type="SUPFAM" id="SSF50891">
    <property type="entry name" value="Cyclophilin-like"/>
    <property type="match status" value="1"/>
</dbReference>
<reference evidence="6 7" key="1">
    <citation type="submission" date="2022-04" db="EMBL/GenBank/DDBJ databases">
        <title>Genome sequence of soybean root-associated Caulobacter segnis RL271.</title>
        <authorList>
            <person name="Longley R."/>
            <person name="Bonito G."/>
            <person name="Trigodet F."/>
            <person name="Crosson S."/>
            <person name="Fiebig A."/>
        </authorList>
    </citation>
    <scope>NUCLEOTIDE SEQUENCE [LARGE SCALE GENOMIC DNA]</scope>
    <source>
        <strain evidence="6 7">RL271</strain>
    </source>
</reference>
<dbReference type="InterPro" id="IPR044665">
    <property type="entry name" value="E_coli_cyclophilin_A-like"/>
</dbReference>
<evidence type="ECO:0000256" key="2">
    <source>
        <dbReference type="ARBA" id="ARBA00023110"/>
    </source>
</evidence>
<accession>A0ABY4ZZB8</accession>
<evidence type="ECO:0000256" key="3">
    <source>
        <dbReference type="ARBA" id="ARBA00023235"/>
    </source>
</evidence>
<dbReference type="GO" id="GO:0016853">
    <property type="term" value="F:isomerase activity"/>
    <property type="evidence" value="ECO:0007669"/>
    <property type="project" value="UniProtKB-KW"/>
</dbReference>
<evidence type="ECO:0000313" key="7">
    <source>
        <dbReference type="Proteomes" id="UP001057520"/>
    </source>
</evidence>
<dbReference type="EMBL" id="CP096040">
    <property type="protein sequence ID" value="USQ98162.1"/>
    <property type="molecule type" value="Genomic_DNA"/>
</dbReference>
<evidence type="ECO:0000256" key="4">
    <source>
        <dbReference type="SAM" id="SignalP"/>
    </source>
</evidence>
<keyword evidence="4" id="KW-0732">Signal</keyword>
<keyword evidence="2" id="KW-0697">Rotamase</keyword>
<gene>
    <name evidence="6" type="ORF">MZV50_11735</name>
</gene>
<dbReference type="Gene3D" id="2.40.100.10">
    <property type="entry name" value="Cyclophilin-like"/>
    <property type="match status" value="1"/>
</dbReference>
<evidence type="ECO:0000313" key="6">
    <source>
        <dbReference type="EMBL" id="USQ98162.1"/>
    </source>
</evidence>
<dbReference type="Pfam" id="PF00160">
    <property type="entry name" value="Pro_isomerase"/>
    <property type="match status" value="1"/>
</dbReference>
<evidence type="ECO:0000256" key="1">
    <source>
        <dbReference type="ARBA" id="ARBA00013194"/>
    </source>
</evidence>
<sequence length="215" mass="22270">MKRRDVLAALGGLAAAPGVASAQVLNLPPTPIVPGPGDVLVSLDTSLGAIIIALKARQAPLTTANFLQYVDQKLYDGASFWRAAKAPSSVDYGLIEGGLQGDPTKVLKPVAHEPTTQTGLRHVDGTVSLARKAPGTGDSDFFVCVGEAPYLDANPAANPADGGDNLGFAAFGQVIKGMEIVRKILNLPTPGEATNPVMKGQMLLPVVPITTARRI</sequence>
<dbReference type="Proteomes" id="UP001057520">
    <property type="component" value="Chromosome"/>
</dbReference>
<evidence type="ECO:0000259" key="5">
    <source>
        <dbReference type="PROSITE" id="PS50072"/>
    </source>
</evidence>